<dbReference type="SMART" id="SM01118">
    <property type="entry name" value="CYTH"/>
    <property type="match status" value="1"/>
</dbReference>
<evidence type="ECO:0000259" key="1">
    <source>
        <dbReference type="PROSITE" id="PS51707"/>
    </source>
</evidence>
<reference evidence="2" key="1">
    <citation type="journal article" date="2023" name="bioRxiv">
        <title>Improved chromosome-level genome assembly for marigold (Tagetes erecta).</title>
        <authorList>
            <person name="Jiang F."/>
            <person name="Yuan L."/>
            <person name="Wang S."/>
            <person name="Wang H."/>
            <person name="Xu D."/>
            <person name="Wang A."/>
            <person name="Fan W."/>
        </authorList>
    </citation>
    <scope>NUCLEOTIDE SEQUENCE</scope>
    <source>
        <strain evidence="2">WSJ</strain>
        <tissue evidence="2">Leaf</tissue>
    </source>
</reference>
<evidence type="ECO:0000313" key="2">
    <source>
        <dbReference type="EMBL" id="KAK1425835.1"/>
    </source>
</evidence>
<dbReference type="GO" id="GO:0016462">
    <property type="term" value="F:pyrophosphatase activity"/>
    <property type="evidence" value="ECO:0007669"/>
    <property type="project" value="UniProtKB-ARBA"/>
</dbReference>
<dbReference type="AlphaFoldDB" id="A0AAD8NRN2"/>
<dbReference type="EMBL" id="JAUHHV010000005">
    <property type="protein sequence ID" value="KAK1425835.1"/>
    <property type="molecule type" value="Genomic_DNA"/>
</dbReference>
<dbReference type="CDD" id="cd07374">
    <property type="entry name" value="CYTH-like_Pase"/>
    <property type="match status" value="1"/>
</dbReference>
<dbReference type="InterPro" id="IPR023577">
    <property type="entry name" value="CYTH_domain"/>
</dbReference>
<dbReference type="SUPFAM" id="SSF55154">
    <property type="entry name" value="CYTH-like phosphatases"/>
    <property type="match status" value="1"/>
</dbReference>
<organism evidence="2 3">
    <name type="scientific">Tagetes erecta</name>
    <name type="common">African marigold</name>
    <dbReference type="NCBI Taxonomy" id="13708"/>
    <lineage>
        <taxon>Eukaryota</taxon>
        <taxon>Viridiplantae</taxon>
        <taxon>Streptophyta</taxon>
        <taxon>Embryophyta</taxon>
        <taxon>Tracheophyta</taxon>
        <taxon>Spermatophyta</taxon>
        <taxon>Magnoliopsida</taxon>
        <taxon>eudicotyledons</taxon>
        <taxon>Gunneridae</taxon>
        <taxon>Pentapetalae</taxon>
        <taxon>asterids</taxon>
        <taxon>campanulids</taxon>
        <taxon>Asterales</taxon>
        <taxon>Asteraceae</taxon>
        <taxon>Asteroideae</taxon>
        <taxon>Heliantheae alliance</taxon>
        <taxon>Tageteae</taxon>
        <taxon>Tagetes</taxon>
    </lineage>
</organism>
<dbReference type="InterPro" id="IPR033469">
    <property type="entry name" value="CYTH-like_dom_sf"/>
</dbReference>
<accession>A0AAD8NRN2</accession>
<gene>
    <name evidence="2" type="ORF">QVD17_21196</name>
</gene>
<name>A0AAD8NRN2_TARER</name>
<protein>
    <recommendedName>
        <fullName evidence="1">CYTH domain-containing protein</fullName>
    </recommendedName>
</protein>
<keyword evidence="3" id="KW-1185">Reference proteome</keyword>
<dbReference type="Proteomes" id="UP001229421">
    <property type="component" value="Unassembled WGS sequence"/>
</dbReference>
<dbReference type="PANTHER" id="PTHR34948:SF9">
    <property type="entry name" value="CYTH DOMAIN-CONTAINING PROTEIN"/>
    <property type="match status" value="1"/>
</dbReference>
<proteinExistence type="predicted"/>
<evidence type="ECO:0000313" key="3">
    <source>
        <dbReference type="Proteomes" id="UP001229421"/>
    </source>
</evidence>
<dbReference type="PANTHER" id="PTHR34948">
    <property type="entry name" value="OS08G0299200 PROTEIN"/>
    <property type="match status" value="1"/>
</dbReference>
<sequence length="232" mass="26344">METEVKLRLPNSAAHQKLSSILSPHHTKTHLQQNHFFDTSSLTLATQHLTTLRLRFYNIDSKAIISLKSKPQLTAGISRVEEHEEQIDTALAHSCITEPWRFGTLVDTSKVLKRVVDEYGVGLNELVCLGGFRNVRSVYELNGLKLELDETLFEFGVCYEVECESDEPDEAKLRIEEMLKSNGIRFCYSQGSKFSVFRSGVIPEFKCGVMKSLSLKLEKKIADAQGFKWMLL</sequence>
<dbReference type="PROSITE" id="PS51707">
    <property type="entry name" value="CYTH"/>
    <property type="match status" value="1"/>
</dbReference>
<dbReference type="Gene3D" id="2.40.320.10">
    <property type="entry name" value="Hypothetical Protein Pfu-838710-001"/>
    <property type="match status" value="1"/>
</dbReference>
<comment type="caution">
    <text evidence="2">The sequence shown here is derived from an EMBL/GenBank/DDBJ whole genome shotgun (WGS) entry which is preliminary data.</text>
</comment>
<dbReference type="Pfam" id="PF01928">
    <property type="entry name" value="CYTH"/>
    <property type="match status" value="1"/>
</dbReference>
<feature type="domain" description="CYTH" evidence="1">
    <location>
        <begin position="1"/>
        <end position="200"/>
    </location>
</feature>